<dbReference type="Gene3D" id="3.40.50.300">
    <property type="entry name" value="P-loop containing nucleotide triphosphate hydrolases"/>
    <property type="match status" value="1"/>
</dbReference>
<evidence type="ECO:0000256" key="2">
    <source>
        <dbReference type="ARBA" id="ARBA00022475"/>
    </source>
</evidence>
<dbReference type="OrthoDB" id="9802264at2"/>
<protein>
    <submittedName>
        <fullName evidence="8">Carbohydrate ABC transporter ATP-binding protein, CUT1 family</fullName>
    </submittedName>
</protein>
<keyword evidence="9" id="KW-1185">Reference proteome</keyword>
<dbReference type="SUPFAM" id="SSF52540">
    <property type="entry name" value="P-loop containing nucleoside triphosphate hydrolases"/>
    <property type="match status" value="1"/>
</dbReference>
<keyword evidence="1" id="KW-0813">Transport</keyword>
<name>A0A1I1HLN1_9GAMM</name>
<dbReference type="RefSeq" id="WP_090130974.1">
    <property type="nucleotide sequence ID" value="NZ_FOLY01000002.1"/>
</dbReference>
<dbReference type="CDD" id="cd03301">
    <property type="entry name" value="ABC_MalK_N"/>
    <property type="match status" value="1"/>
</dbReference>
<dbReference type="Pfam" id="PF08402">
    <property type="entry name" value="TOBE_2"/>
    <property type="match status" value="1"/>
</dbReference>
<dbReference type="Gene3D" id="2.40.50.100">
    <property type="match status" value="1"/>
</dbReference>
<dbReference type="PROSITE" id="PS00211">
    <property type="entry name" value="ABC_TRANSPORTER_1"/>
    <property type="match status" value="1"/>
</dbReference>
<dbReference type="InterPro" id="IPR015855">
    <property type="entry name" value="ABC_transpr_MalK-like"/>
</dbReference>
<dbReference type="InterPro" id="IPR008995">
    <property type="entry name" value="Mo/tungstate-bd_C_term_dom"/>
</dbReference>
<evidence type="ECO:0000256" key="4">
    <source>
        <dbReference type="ARBA" id="ARBA00022840"/>
    </source>
</evidence>
<dbReference type="GO" id="GO:0005524">
    <property type="term" value="F:ATP binding"/>
    <property type="evidence" value="ECO:0007669"/>
    <property type="project" value="UniProtKB-KW"/>
</dbReference>
<dbReference type="AlphaFoldDB" id="A0A1I1HLN1"/>
<gene>
    <name evidence="8" type="ORF">SAMN05421848_0755</name>
</gene>
<dbReference type="STRING" id="402385.SAMN05421848_0755"/>
<evidence type="ECO:0000256" key="3">
    <source>
        <dbReference type="ARBA" id="ARBA00022741"/>
    </source>
</evidence>
<dbReference type="Gene3D" id="2.40.50.140">
    <property type="entry name" value="Nucleic acid-binding proteins"/>
    <property type="match status" value="1"/>
</dbReference>
<proteinExistence type="predicted"/>
<evidence type="ECO:0000313" key="8">
    <source>
        <dbReference type="EMBL" id="SFC25039.1"/>
    </source>
</evidence>
<dbReference type="SUPFAM" id="SSF50331">
    <property type="entry name" value="MOP-like"/>
    <property type="match status" value="1"/>
</dbReference>
<dbReference type="NCBIfam" id="NF008653">
    <property type="entry name" value="PRK11650.1"/>
    <property type="match status" value="1"/>
</dbReference>
<dbReference type="GO" id="GO:0140359">
    <property type="term" value="F:ABC-type transporter activity"/>
    <property type="evidence" value="ECO:0007669"/>
    <property type="project" value="InterPro"/>
</dbReference>
<sequence>MAIVELKNVAKRYDSMPGKKGAEHANAVEDFNLTTKDGEFVVLVGPSGCGKSTTMRMIAGLEHNTAGEIRINGQDVSSVEPRDRDIAMVFQSYALYPHMSVYHNMAFALELKKTPKEEVKQRVQEAARILDIEHLLDRKPRALSGGQRQRVALGRALVRQPQVFLMDEPLSNLDARLRVGMRAEITRLHRRLGVTTFYVTHDQTEAMTMGQRIVVMRDGRIQQVDTPYNLYERPVNRFVAGFIGTPSMNFLQADHHGDGLGGQGFSCPLGPRLQAALGEGGQRSSCWLGIRPEHLHQVEESSGRGRLEGVIEVIEPLGPVTMVQVRVGDTLVTAQLAAHLDVEIGDTLGLAFDPDQVHLFDIESDQALGLEPDSAASSTQATA</sequence>
<organism evidence="8 9">
    <name type="scientific">Kushneria avicenniae</name>
    <dbReference type="NCBI Taxonomy" id="402385"/>
    <lineage>
        <taxon>Bacteria</taxon>
        <taxon>Pseudomonadati</taxon>
        <taxon>Pseudomonadota</taxon>
        <taxon>Gammaproteobacteria</taxon>
        <taxon>Oceanospirillales</taxon>
        <taxon>Halomonadaceae</taxon>
        <taxon>Kushneria</taxon>
    </lineage>
</organism>
<dbReference type="GO" id="GO:0016887">
    <property type="term" value="F:ATP hydrolysis activity"/>
    <property type="evidence" value="ECO:0007669"/>
    <property type="project" value="InterPro"/>
</dbReference>
<dbReference type="FunFam" id="3.40.50.300:FF:000042">
    <property type="entry name" value="Maltose/maltodextrin ABC transporter, ATP-binding protein"/>
    <property type="match status" value="1"/>
</dbReference>
<reference evidence="9" key="1">
    <citation type="submission" date="2016-10" db="EMBL/GenBank/DDBJ databases">
        <authorList>
            <person name="Varghese N."/>
            <person name="Submissions S."/>
        </authorList>
    </citation>
    <scope>NUCLEOTIDE SEQUENCE [LARGE SCALE GENOMIC DNA]</scope>
    <source>
        <strain evidence="9">DSM 23439</strain>
    </source>
</reference>
<keyword evidence="2" id="KW-1003">Cell membrane</keyword>
<evidence type="ECO:0000256" key="1">
    <source>
        <dbReference type="ARBA" id="ARBA00022448"/>
    </source>
</evidence>
<dbReference type="PROSITE" id="PS50893">
    <property type="entry name" value="ABC_TRANSPORTER_2"/>
    <property type="match status" value="1"/>
</dbReference>
<dbReference type="GO" id="GO:0008643">
    <property type="term" value="P:carbohydrate transport"/>
    <property type="evidence" value="ECO:0007669"/>
    <property type="project" value="InterPro"/>
</dbReference>
<dbReference type="EMBL" id="FOLY01000002">
    <property type="protein sequence ID" value="SFC25039.1"/>
    <property type="molecule type" value="Genomic_DNA"/>
</dbReference>
<dbReference type="InterPro" id="IPR003593">
    <property type="entry name" value="AAA+_ATPase"/>
</dbReference>
<keyword evidence="5" id="KW-1278">Translocase</keyword>
<dbReference type="InterPro" id="IPR012340">
    <property type="entry name" value="NA-bd_OB-fold"/>
</dbReference>
<accession>A0A1I1HLN1</accession>
<evidence type="ECO:0000256" key="5">
    <source>
        <dbReference type="ARBA" id="ARBA00022967"/>
    </source>
</evidence>
<evidence type="ECO:0000313" key="9">
    <source>
        <dbReference type="Proteomes" id="UP000199046"/>
    </source>
</evidence>
<dbReference type="InterPro" id="IPR047641">
    <property type="entry name" value="ABC_transpr_MalK/UgpC-like"/>
</dbReference>
<keyword evidence="3" id="KW-0547">Nucleotide-binding</keyword>
<dbReference type="Pfam" id="PF00005">
    <property type="entry name" value="ABC_tran"/>
    <property type="match status" value="1"/>
</dbReference>
<keyword evidence="4 8" id="KW-0067">ATP-binding</keyword>
<dbReference type="PANTHER" id="PTHR43875">
    <property type="entry name" value="MALTODEXTRIN IMPORT ATP-BINDING PROTEIN MSMX"/>
    <property type="match status" value="1"/>
</dbReference>
<evidence type="ECO:0000259" key="7">
    <source>
        <dbReference type="PROSITE" id="PS50893"/>
    </source>
</evidence>
<keyword evidence="6" id="KW-0472">Membrane</keyword>
<dbReference type="Proteomes" id="UP000199046">
    <property type="component" value="Unassembled WGS sequence"/>
</dbReference>
<dbReference type="PANTHER" id="PTHR43875:SF15">
    <property type="entry name" value="TREHALOSE IMPORT ATP-BINDING PROTEIN SUGC"/>
    <property type="match status" value="1"/>
</dbReference>
<evidence type="ECO:0000256" key="6">
    <source>
        <dbReference type="ARBA" id="ARBA00023136"/>
    </source>
</evidence>
<dbReference type="InterPro" id="IPR017871">
    <property type="entry name" value="ABC_transporter-like_CS"/>
</dbReference>
<feature type="domain" description="ABC transporter" evidence="7">
    <location>
        <begin position="4"/>
        <end position="243"/>
    </location>
</feature>
<dbReference type="GO" id="GO:0055052">
    <property type="term" value="C:ATP-binding cassette (ABC) transporter complex, substrate-binding subunit-containing"/>
    <property type="evidence" value="ECO:0007669"/>
    <property type="project" value="TreeGrafter"/>
</dbReference>
<dbReference type="InterPro" id="IPR003439">
    <property type="entry name" value="ABC_transporter-like_ATP-bd"/>
</dbReference>
<dbReference type="InterPro" id="IPR013611">
    <property type="entry name" value="Transp-assoc_OB_typ2"/>
</dbReference>
<dbReference type="InterPro" id="IPR027417">
    <property type="entry name" value="P-loop_NTPase"/>
</dbReference>
<dbReference type="SMART" id="SM00382">
    <property type="entry name" value="AAA"/>
    <property type="match status" value="1"/>
</dbReference>